<name>A0AAN7Z0X4_9PEZI</name>
<gene>
    <name evidence="1" type="ORF">RRF57_001578</name>
</gene>
<accession>A0AAN7Z0X4</accession>
<keyword evidence="2" id="KW-1185">Reference proteome</keyword>
<dbReference type="Proteomes" id="UP001305414">
    <property type="component" value="Unassembled WGS sequence"/>
</dbReference>
<protein>
    <submittedName>
        <fullName evidence="1">Uncharacterized protein</fullName>
    </submittedName>
</protein>
<evidence type="ECO:0000313" key="1">
    <source>
        <dbReference type="EMBL" id="KAK5625862.1"/>
    </source>
</evidence>
<sequence length="154" mass="17123">MEQSGAIDVGCGIFNYAITATTPREVQERNCYTADQFGQHDDIYEHNVRFISGFTCAGTALKPIRRGDPSTYISYPAYNGKQPVQMNIYWKDGCILDYPSTDEIYPANPLELDDPGSTFCQDLLINNWEKCDNTGVGGNVQAGCLVYDFKAAHD</sequence>
<proteinExistence type="predicted"/>
<reference evidence="1 2" key="1">
    <citation type="submission" date="2023-10" db="EMBL/GenBank/DDBJ databases">
        <title>Draft genome sequence of Xylaria bambusicola isolate GMP-LS, the root and basal stem rot pathogen of sugarcane in Indonesia.</title>
        <authorList>
            <person name="Selvaraj P."/>
            <person name="Muralishankar V."/>
            <person name="Muruganantham S."/>
            <person name="Sp S."/>
            <person name="Haryani S."/>
            <person name="Lau K.J.X."/>
            <person name="Naqvi N.I."/>
        </authorList>
    </citation>
    <scope>NUCLEOTIDE SEQUENCE [LARGE SCALE GENOMIC DNA]</scope>
    <source>
        <strain evidence="1">GMP-LS</strain>
    </source>
</reference>
<comment type="caution">
    <text evidence="1">The sequence shown here is derived from an EMBL/GenBank/DDBJ whole genome shotgun (WGS) entry which is preliminary data.</text>
</comment>
<organism evidence="1 2">
    <name type="scientific">Xylaria bambusicola</name>
    <dbReference type="NCBI Taxonomy" id="326684"/>
    <lineage>
        <taxon>Eukaryota</taxon>
        <taxon>Fungi</taxon>
        <taxon>Dikarya</taxon>
        <taxon>Ascomycota</taxon>
        <taxon>Pezizomycotina</taxon>
        <taxon>Sordariomycetes</taxon>
        <taxon>Xylariomycetidae</taxon>
        <taxon>Xylariales</taxon>
        <taxon>Xylariaceae</taxon>
        <taxon>Xylaria</taxon>
    </lineage>
</organism>
<dbReference type="AlphaFoldDB" id="A0AAN7Z0X4"/>
<evidence type="ECO:0000313" key="2">
    <source>
        <dbReference type="Proteomes" id="UP001305414"/>
    </source>
</evidence>
<dbReference type="EMBL" id="JAWHQM010000002">
    <property type="protein sequence ID" value="KAK5625862.1"/>
    <property type="molecule type" value="Genomic_DNA"/>
</dbReference>